<feature type="region of interest" description="Disordered" evidence="1">
    <location>
        <begin position="201"/>
        <end position="241"/>
    </location>
</feature>
<dbReference type="OMA" id="YYTIYPP"/>
<dbReference type="Proteomes" id="UP000261420">
    <property type="component" value="Unplaced"/>
</dbReference>
<reference evidence="3" key="2">
    <citation type="submission" date="2025-09" db="UniProtKB">
        <authorList>
            <consortium name="Ensembl"/>
        </authorList>
    </citation>
    <scope>IDENTIFICATION</scope>
</reference>
<feature type="transmembrane region" description="Helical" evidence="2">
    <location>
        <begin position="50"/>
        <end position="69"/>
    </location>
</feature>
<keyword evidence="2" id="KW-0812">Transmembrane</keyword>
<evidence type="ECO:0000256" key="1">
    <source>
        <dbReference type="SAM" id="MobiDB-lite"/>
    </source>
</evidence>
<accession>A0A3B4TN68</accession>
<feature type="transmembrane region" description="Helical" evidence="2">
    <location>
        <begin position="81"/>
        <end position="101"/>
    </location>
</feature>
<dbReference type="Pfam" id="PF15029">
    <property type="entry name" value="TMEM174"/>
    <property type="match status" value="1"/>
</dbReference>
<reference evidence="3" key="1">
    <citation type="submission" date="2025-08" db="UniProtKB">
        <authorList>
            <consortium name="Ensembl"/>
        </authorList>
    </citation>
    <scope>IDENTIFICATION</scope>
</reference>
<sequence>MAGQRPATETDSARNPTAVLSGPPDDPMVMVTPAPRPRQSDSLLDAEKTGAALLFSGALLALVGVFFTTMGWQHYQANSSFAVIQLLGPVLISVGGTFMLTSVCKFGIAHCWPCRWRDEEVLVRPVIEQTLRGHSCTLHGINQPSIMLHSATTTVCIPPPYNFITQEVRQTIEFQPGIHAALPPHDGVYCVDNAAFTAEEDSCRETDNRRSSGRGEESGSTCSRPPAYEDIYPSFNKHSPP</sequence>
<keyword evidence="2" id="KW-1133">Transmembrane helix</keyword>
<protein>
    <submittedName>
        <fullName evidence="3">Transmembrane protein 174</fullName>
    </submittedName>
</protein>
<dbReference type="AlphaFoldDB" id="A0A3B4TN68"/>
<dbReference type="Ensembl" id="ENSSDUT00000007586.1">
    <property type="protein sequence ID" value="ENSSDUP00000007448.1"/>
    <property type="gene ID" value="ENSSDUG00000005465.1"/>
</dbReference>
<proteinExistence type="predicted"/>
<keyword evidence="2" id="KW-0472">Membrane</keyword>
<name>A0A3B4TN68_SERDU</name>
<feature type="compositionally biased region" description="Basic and acidic residues" evidence="1">
    <location>
        <begin position="201"/>
        <end position="217"/>
    </location>
</feature>
<dbReference type="InterPro" id="IPR027835">
    <property type="entry name" value="TMEM174"/>
</dbReference>
<evidence type="ECO:0000256" key="2">
    <source>
        <dbReference type="SAM" id="Phobius"/>
    </source>
</evidence>
<dbReference type="GeneTree" id="ENSGT00390000004161"/>
<organism evidence="3 4">
    <name type="scientific">Seriola dumerili</name>
    <name type="common">Greater amberjack</name>
    <name type="synonym">Caranx dumerili</name>
    <dbReference type="NCBI Taxonomy" id="41447"/>
    <lineage>
        <taxon>Eukaryota</taxon>
        <taxon>Metazoa</taxon>
        <taxon>Chordata</taxon>
        <taxon>Craniata</taxon>
        <taxon>Vertebrata</taxon>
        <taxon>Euteleostomi</taxon>
        <taxon>Actinopterygii</taxon>
        <taxon>Neopterygii</taxon>
        <taxon>Teleostei</taxon>
        <taxon>Neoteleostei</taxon>
        <taxon>Acanthomorphata</taxon>
        <taxon>Carangaria</taxon>
        <taxon>Carangiformes</taxon>
        <taxon>Carangidae</taxon>
        <taxon>Seriola</taxon>
    </lineage>
</organism>
<dbReference type="PANTHER" id="PTHR31020">
    <property type="entry name" value="TRANSMEMBRANE PROTEIN 174"/>
    <property type="match status" value="1"/>
</dbReference>
<dbReference type="PANTHER" id="PTHR31020:SF1">
    <property type="entry name" value="TRANSMEMBRANE PROTEIN 174"/>
    <property type="match status" value="1"/>
</dbReference>
<feature type="region of interest" description="Disordered" evidence="1">
    <location>
        <begin position="1"/>
        <end position="29"/>
    </location>
</feature>
<evidence type="ECO:0000313" key="3">
    <source>
        <dbReference type="Ensembl" id="ENSSDUP00000007448.1"/>
    </source>
</evidence>
<dbReference type="STRING" id="41447.ENSSDUP00000007448"/>
<keyword evidence="4" id="KW-1185">Reference proteome</keyword>
<evidence type="ECO:0000313" key="4">
    <source>
        <dbReference type="Proteomes" id="UP000261420"/>
    </source>
</evidence>